<gene>
    <name evidence="1" type="ORF">BWQ96_07513</name>
</gene>
<sequence length="86" mass="9460">MALDTREKLYRTGHLGCPHAMKLLQGNKPAELAWAFVSSCSFVSLNQFTLWQSKNGKVATFMNAVALYTEKSLSDCKCDDRAGVSA</sequence>
<dbReference type="Proteomes" id="UP000247409">
    <property type="component" value="Unassembled WGS sequence"/>
</dbReference>
<keyword evidence="2" id="KW-1185">Reference proteome</keyword>
<name>A0A2V3IL02_9FLOR</name>
<accession>A0A2V3IL02</accession>
<comment type="caution">
    <text evidence="1">The sequence shown here is derived from an EMBL/GenBank/DDBJ whole genome shotgun (WGS) entry which is preliminary data.</text>
</comment>
<reference evidence="1 2" key="1">
    <citation type="journal article" date="2018" name="Mol. Biol. Evol.">
        <title>Analysis of the draft genome of the red seaweed Gracilariopsis chorda provides insights into genome size evolution in Rhodophyta.</title>
        <authorList>
            <person name="Lee J."/>
            <person name="Yang E.C."/>
            <person name="Graf L."/>
            <person name="Yang J.H."/>
            <person name="Qiu H."/>
            <person name="Zel Zion U."/>
            <person name="Chan C.X."/>
            <person name="Stephens T.G."/>
            <person name="Weber A.P.M."/>
            <person name="Boo G.H."/>
            <person name="Boo S.M."/>
            <person name="Kim K.M."/>
            <person name="Shin Y."/>
            <person name="Jung M."/>
            <person name="Lee S.J."/>
            <person name="Yim H.S."/>
            <person name="Lee J.H."/>
            <person name="Bhattacharya D."/>
            <person name="Yoon H.S."/>
        </authorList>
    </citation>
    <scope>NUCLEOTIDE SEQUENCE [LARGE SCALE GENOMIC DNA]</scope>
    <source>
        <strain evidence="1 2">SKKU-2015</strain>
        <tissue evidence="1">Whole body</tissue>
    </source>
</reference>
<dbReference type="AlphaFoldDB" id="A0A2V3IL02"/>
<dbReference type="EMBL" id="NBIV01000151">
    <property type="protein sequence ID" value="PXF42761.1"/>
    <property type="molecule type" value="Genomic_DNA"/>
</dbReference>
<protein>
    <submittedName>
        <fullName evidence="1">Uncharacterized protein</fullName>
    </submittedName>
</protein>
<evidence type="ECO:0000313" key="2">
    <source>
        <dbReference type="Proteomes" id="UP000247409"/>
    </source>
</evidence>
<organism evidence="1 2">
    <name type="scientific">Gracilariopsis chorda</name>
    <dbReference type="NCBI Taxonomy" id="448386"/>
    <lineage>
        <taxon>Eukaryota</taxon>
        <taxon>Rhodophyta</taxon>
        <taxon>Florideophyceae</taxon>
        <taxon>Rhodymeniophycidae</taxon>
        <taxon>Gracilariales</taxon>
        <taxon>Gracilariaceae</taxon>
        <taxon>Gracilariopsis</taxon>
    </lineage>
</organism>
<proteinExistence type="predicted"/>
<evidence type="ECO:0000313" key="1">
    <source>
        <dbReference type="EMBL" id="PXF42761.1"/>
    </source>
</evidence>